<dbReference type="InterPro" id="IPR048254">
    <property type="entry name" value="CDP_ALCOHOL_P_TRANSF_CS"/>
</dbReference>
<feature type="transmembrane region" description="Helical" evidence="2">
    <location>
        <begin position="149"/>
        <end position="172"/>
    </location>
</feature>
<evidence type="ECO:0008006" key="4">
    <source>
        <dbReference type="Google" id="ProtNLM"/>
    </source>
</evidence>
<dbReference type="GO" id="GO:0016780">
    <property type="term" value="F:phosphotransferase activity, for other substituted phosphate groups"/>
    <property type="evidence" value="ECO:0007669"/>
    <property type="project" value="InterPro"/>
</dbReference>
<feature type="transmembrane region" description="Helical" evidence="2">
    <location>
        <begin position="63"/>
        <end position="81"/>
    </location>
</feature>
<feature type="transmembrane region" description="Helical" evidence="2">
    <location>
        <begin position="32"/>
        <end position="51"/>
    </location>
</feature>
<evidence type="ECO:0000313" key="3">
    <source>
        <dbReference type="EMBL" id="SUZ54208.1"/>
    </source>
</evidence>
<protein>
    <recommendedName>
        <fullName evidence="4">CDP-alcohol phosphatidyltransferase</fullName>
    </recommendedName>
</protein>
<dbReference type="EMBL" id="UINC01000375">
    <property type="protein sequence ID" value="SUZ54208.1"/>
    <property type="molecule type" value="Genomic_DNA"/>
</dbReference>
<organism evidence="3">
    <name type="scientific">marine metagenome</name>
    <dbReference type="NCBI Taxonomy" id="408172"/>
    <lineage>
        <taxon>unclassified sequences</taxon>
        <taxon>metagenomes</taxon>
        <taxon>ecological metagenomes</taxon>
    </lineage>
</organism>
<dbReference type="AlphaFoldDB" id="A0A381NK28"/>
<name>A0A381NK28_9ZZZZ</name>
<keyword evidence="2" id="KW-1133">Transmembrane helix</keyword>
<sequence>MRQACLEVCAGAILMLAVSAGVAWWFTLPAIYLFRAVALYGLVSALVLRHLPLPMPGTGLGPANRVTLGRATLVIALAALVPQPQVGINGGDWFIIGLATVALCLDGVDGWLARRTGNTTRFGARFDMELDSLLMLVLAALVWRSGKVPLWVIGLGLPRYVFFAAGWCWAWLRNPLPERLRRKMGCVVQGITLLVCLGPIVPEHLAAAAAGSTFVLLLTSFAADVVWLFRRADPSHG</sequence>
<proteinExistence type="predicted"/>
<evidence type="ECO:0000256" key="2">
    <source>
        <dbReference type="SAM" id="Phobius"/>
    </source>
</evidence>
<gene>
    <name evidence="3" type="ORF">METZ01_LOCUS7062</name>
</gene>
<dbReference type="InterPro" id="IPR043130">
    <property type="entry name" value="CDP-OH_PTrfase_TM_dom"/>
</dbReference>
<dbReference type="InterPro" id="IPR000462">
    <property type="entry name" value="CDP-OH_P_trans"/>
</dbReference>
<dbReference type="PROSITE" id="PS00379">
    <property type="entry name" value="CDP_ALCOHOL_P_TRANSF"/>
    <property type="match status" value="1"/>
</dbReference>
<dbReference type="Gene3D" id="1.20.120.1760">
    <property type="match status" value="1"/>
</dbReference>
<feature type="transmembrane region" description="Helical" evidence="2">
    <location>
        <begin position="207"/>
        <end position="229"/>
    </location>
</feature>
<dbReference type="GO" id="GO:0008654">
    <property type="term" value="P:phospholipid biosynthetic process"/>
    <property type="evidence" value="ECO:0007669"/>
    <property type="project" value="InterPro"/>
</dbReference>
<evidence type="ECO:0000256" key="1">
    <source>
        <dbReference type="ARBA" id="ARBA00022679"/>
    </source>
</evidence>
<keyword evidence="2" id="KW-0472">Membrane</keyword>
<dbReference type="GO" id="GO:0016020">
    <property type="term" value="C:membrane"/>
    <property type="evidence" value="ECO:0007669"/>
    <property type="project" value="InterPro"/>
</dbReference>
<dbReference type="Pfam" id="PF01066">
    <property type="entry name" value="CDP-OH_P_transf"/>
    <property type="match status" value="1"/>
</dbReference>
<reference evidence="3" key="1">
    <citation type="submission" date="2018-05" db="EMBL/GenBank/DDBJ databases">
        <authorList>
            <person name="Lanie J.A."/>
            <person name="Ng W.-L."/>
            <person name="Kazmierczak K.M."/>
            <person name="Andrzejewski T.M."/>
            <person name="Davidsen T.M."/>
            <person name="Wayne K.J."/>
            <person name="Tettelin H."/>
            <person name="Glass J.I."/>
            <person name="Rusch D."/>
            <person name="Podicherti R."/>
            <person name="Tsui H.-C.T."/>
            <person name="Winkler M.E."/>
        </authorList>
    </citation>
    <scope>NUCLEOTIDE SEQUENCE</scope>
</reference>
<accession>A0A381NK28</accession>
<feature type="transmembrane region" description="Helical" evidence="2">
    <location>
        <begin position="5"/>
        <end position="26"/>
    </location>
</feature>
<keyword evidence="2" id="KW-0812">Transmembrane</keyword>
<feature type="transmembrane region" description="Helical" evidence="2">
    <location>
        <begin position="184"/>
        <end position="201"/>
    </location>
</feature>
<keyword evidence="1" id="KW-0808">Transferase</keyword>